<proteinExistence type="predicted"/>
<dbReference type="AlphaFoldDB" id="A0A0C3Q6P7"/>
<name>A0A0C3Q6P7_9AGAM</name>
<protein>
    <submittedName>
        <fullName evidence="1">Uncharacterized protein</fullName>
    </submittedName>
</protein>
<reference evidence="2" key="2">
    <citation type="submission" date="2015-01" db="EMBL/GenBank/DDBJ databases">
        <title>Evolutionary Origins and Diversification of the Mycorrhizal Mutualists.</title>
        <authorList>
            <consortium name="DOE Joint Genome Institute"/>
            <consortium name="Mycorrhizal Genomics Consortium"/>
            <person name="Kohler A."/>
            <person name="Kuo A."/>
            <person name="Nagy L.G."/>
            <person name="Floudas D."/>
            <person name="Copeland A."/>
            <person name="Barry K.W."/>
            <person name="Cichocki N."/>
            <person name="Veneault-Fourrey C."/>
            <person name="LaButti K."/>
            <person name="Lindquist E.A."/>
            <person name="Lipzen A."/>
            <person name="Lundell T."/>
            <person name="Morin E."/>
            <person name="Murat C."/>
            <person name="Riley R."/>
            <person name="Ohm R."/>
            <person name="Sun H."/>
            <person name="Tunlid A."/>
            <person name="Henrissat B."/>
            <person name="Grigoriev I.V."/>
            <person name="Hibbett D.S."/>
            <person name="Martin F."/>
        </authorList>
    </citation>
    <scope>NUCLEOTIDE SEQUENCE [LARGE SCALE GENOMIC DNA]</scope>
    <source>
        <strain evidence="2">MUT 4182</strain>
    </source>
</reference>
<evidence type="ECO:0000313" key="1">
    <source>
        <dbReference type="EMBL" id="KIO19029.1"/>
    </source>
</evidence>
<dbReference type="Proteomes" id="UP000054248">
    <property type="component" value="Unassembled WGS sequence"/>
</dbReference>
<sequence length="387" mass="43517">MTAPLSLLRRVGNRELDSTELAELYNIAYLLQNARTAHQAEAAAQSLNKIADRLRVERAHTLLEKELDPILDHLPLCDVVTVGQASRALQAAVKGYIQRRIRGLLSGWFKHPDYFRKLLHSSRGVLSGSTVLAFILGLDWGQQDLDIYIPRSYRELDASYFLRQLQNYLTEVEGYKVESVQTVKDVAASLPPGELPLIQQTDMDTDVEGGFDFDYDNGQVRTVVKLSLENPNSMNPTTIDLVEGAHPGSPVAPISRFHTTFVMNYISSSSITVLYPQQTFIMQGVLNERIDVTRPKQIAWMEKYQSRGFKIITNPSTMDMPCGPACRSIWRRTDDKGSMVVSFDDPIPGALPEYKWTLAKHGRPLKPGKCSNVLCHRGVKGEEWPSR</sequence>
<organism evidence="1 2">
    <name type="scientific">Tulasnella calospora MUT 4182</name>
    <dbReference type="NCBI Taxonomy" id="1051891"/>
    <lineage>
        <taxon>Eukaryota</taxon>
        <taxon>Fungi</taxon>
        <taxon>Dikarya</taxon>
        <taxon>Basidiomycota</taxon>
        <taxon>Agaricomycotina</taxon>
        <taxon>Agaricomycetes</taxon>
        <taxon>Cantharellales</taxon>
        <taxon>Tulasnellaceae</taxon>
        <taxon>Tulasnella</taxon>
    </lineage>
</organism>
<dbReference type="STRING" id="1051891.A0A0C3Q6P7"/>
<gene>
    <name evidence="1" type="ORF">M407DRAFT_31313</name>
</gene>
<evidence type="ECO:0000313" key="2">
    <source>
        <dbReference type="Proteomes" id="UP000054248"/>
    </source>
</evidence>
<accession>A0A0C3Q6P7</accession>
<dbReference type="HOGENOM" id="CLU_726021_0_0_1"/>
<reference evidence="1 2" key="1">
    <citation type="submission" date="2014-04" db="EMBL/GenBank/DDBJ databases">
        <authorList>
            <consortium name="DOE Joint Genome Institute"/>
            <person name="Kuo A."/>
            <person name="Girlanda M."/>
            <person name="Perotto S."/>
            <person name="Kohler A."/>
            <person name="Nagy L.G."/>
            <person name="Floudas D."/>
            <person name="Copeland A."/>
            <person name="Barry K.W."/>
            <person name="Cichocki N."/>
            <person name="Veneault-Fourrey C."/>
            <person name="LaButti K."/>
            <person name="Lindquist E.A."/>
            <person name="Lipzen A."/>
            <person name="Lundell T."/>
            <person name="Morin E."/>
            <person name="Murat C."/>
            <person name="Sun H."/>
            <person name="Tunlid A."/>
            <person name="Henrissat B."/>
            <person name="Grigoriev I.V."/>
            <person name="Hibbett D.S."/>
            <person name="Martin F."/>
            <person name="Nordberg H.P."/>
            <person name="Cantor M.N."/>
            <person name="Hua S.X."/>
        </authorList>
    </citation>
    <scope>NUCLEOTIDE SEQUENCE [LARGE SCALE GENOMIC DNA]</scope>
    <source>
        <strain evidence="1 2">MUT 4182</strain>
    </source>
</reference>
<dbReference type="OrthoDB" id="3183574at2759"/>
<keyword evidence="2" id="KW-1185">Reference proteome</keyword>
<dbReference type="EMBL" id="KN823245">
    <property type="protein sequence ID" value="KIO19029.1"/>
    <property type="molecule type" value="Genomic_DNA"/>
</dbReference>